<reference evidence="2" key="1">
    <citation type="submission" date="2016-10" db="EMBL/GenBank/DDBJ databases">
        <authorList>
            <person name="Varghese N."/>
            <person name="Submissions S."/>
        </authorList>
    </citation>
    <scope>NUCLEOTIDE SEQUENCE [LARGE SCALE GENOMIC DNA]</scope>
    <source>
        <strain evidence="2">N6PO6</strain>
    </source>
</reference>
<evidence type="ECO:0000313" key="1">
    <source>
        <dbReference type="EMBL" id="SFN09752.1"/>
    </source>
</evidence>
<dbReference type="AlphaFoldDB" id="A0A1I4W8M8"/>
<keyword evidence="2" id="KW-1185">Reference proteome</keyword>
<sequence>MGCLIKGIGQNDYNGKEVGTKNSIRKSCFGSGNNYQDDVTRIGFRSEVRIAQDELRDTSRTENVSLQERRWVMDAYGSRQDAVFRMIWKSFQG</sequence>
<proteinExistence type="predicted"/>
<gene>
    <name evidence="1" type="ORF">SAMN05216516_102351</name>
</gene>
<dbReference type="EMBL" id="FOVC01000002">
    <property type="protein sequence ID" value="SFN09752.1"/>
    <property type="molecule type" value="Genomic_DNA"/>
</dbReference>
<dbReference type="Proteomes" id="UP000242222">
    <property type="component" value="Unassembled WGS sequence"/>
</dbReference>
<name>A0A1I4W8M8_9GAMM</name>
<accession>A0A1I4W8M8</accession>
<protein>
    <submittedName>
        <fullName evidence="1">Uncharacterized protein</fullName>
    </submittedName>
</protein>
<dbReference type="STRING" id="1367852.SAMN05216516_102351"/>
<organism evidence="1 2">
    <name type="scientific">Izhakiella capsodis</name>
    <dbReference type="NCBI Taxonomy" id="1367852"/>
    <lineage>
        <taxon>Bacteria</taxon>
        <taxon>Pseudomonadati</taxon>
        <taxon>Pseudomonadota</taxon>
        <taxon>Gammaproteobacteria</taxon>
        <taxon>Enterobacterales</taxon>
        <taxon>Erwiniaceae</taxon>
        <taxon>Izhakiella</taxon>
    </lineage>
</organism>
<evidence type="ECO:0000313" key="2">
    <source>
        <dbReference type="Proteomes" id="UP000242222"/>
    </source>
</evidence>